<dbReference type="Proteomes" id="UP000499080">
    <property type="component" value="Unassembled WGS sequence"/>
</dbReference>
<accession>A0A4Y2IAH5</accession>
<evidence type="ECO:0000256" key="1">
    <source>
        <dbReference type="SAM" id="MobiDB-lite"/>
    </source>
</evidence>
<reference evidence="2 3" key="1">
    <citation type="journal article" date="2019" name="Sci. Rep.">
        <title>Orb-weaving spider Araneus ventricosus genome elucidates the spidroin gene catalogue.</title>
        <authorList>
            <person name="Kono N."/>
            <person name="Nakamura H."/>
            <person name="Ohtoshi R."/>
            <person name="Moran D.A.P."/>
            <person name="Shinohara A."/>
            <person name="Yoshida Y."/>
            <person name="Fujiwara M."/>
            <person name="Mori M."/>
            <person name="Tomita M."/>
            <person name="Arakawa K."/>
        </authorList>
    </citation>
    <scope>NUCLEOTIDE SEQUENCE [LARGE SCALE GENOMIC DNA]</scope>
</reference>
<evidence type="ECO:0000313" key="2">
    <source>
        <dbReference type="EMBL" id="GBM74663.1"/>
    </source>
</evidence>
<gene>
    <name evidence="2" type="ORF">AVEN_58505_1</name>
</gene>
<dbReference type="EMBL" id="BGPR01002509">
    <property type="protein sequence ID" value="GBM74663.1"/>
    <property type="molecule type" value="Genomic_DNA"/>
</dbReference>
<sequence>MTRTIRKGRDRLGRGPLRNKTLKKGRGENDLNRDPRWSLGILNEDRAQTVEVRDTKPSTESPFLTKAFKLHPSRVVISMGNVVSNRVPKLNIWKRTDSRSE</sequence>
<name>A0A4Y2IAH5_ARAVE</name>
<comment type="caution">
    <text evidence="2">The sequence shown here is derived from an EMBL/GenBank/DDBJ whole genome shotgun (WGS) entry which is preliminary data.</text>
</comment>
<keyword evidence="3" id="KW-1185">Reference proteome</keyword>
<protein>
    <submittedName>
        <fullName evidence="2">Uncharacterized protein</fullName>
    </submittedName>
</protein>
<proteinExistence type="predicted"/>
<feature type="region of interest" description="Disordered" evidence="1">
    <location>
        <begin position="1"/>
        <end position="36"/>
    </location>
</feature>
<organism evidence="2 3">
    <name type="scientific">Araneus ventricosus</name>
    <name type="common">Orbweaver spider</name>
    <name type="synonym">Epeira ventricosa</name>
    <dbReference type="NCBI Taxonomy" id="182803"/>
    <lineage>
        <taxon>Eukaryota</taxon>
        <taxon>Metazoa</taxon>
        <taxon>Ecdysozoa</taxon>
        <taxon>Arthropoda</taxon>
        <taxon>Chelicerata</taxon>
        <taxon>Arachnida</taxon>
        <taxon>Araneae</taxon>
        <taxon>Araneomorphae</taxon>
        <taxon>Entelegynae</taxon>
        <taxon>Araneoidea</taxon>
        <taxon>Araneidae</taxon>
        <taxon>Araneus</taxon>
    </lineage>
</organism>
<feature type="compositionally biased region" description="Basic and acidic residues" evidence="1">
    <location>
        <begin position="25"/>
        <end position="36"/>
    </location>
</feature>
<evidence type="ECO:0000313" key="3">
    <source>
        <dbReference type="Proteomes" id="UP000499080"/>
    </source>
</evidence>
<dbReference type="AlphaFoldDB" id="A0A4Y2IAH5"/>